<evidence type="ECO:0000313" key="1">
    <source>
        <dbReference type="EMBL" id="MBD8022618.1"/>
    </source>
</evidence>
<dbReference type="EMBL" id="JACSPM010000001">
    <property type="protein sequence ID" value="MBD8022618.1"/>
    <property type="molecule type" value="Genomic_DNA"/>
</dbReference>
<reference evidence="1 2" key="1">
    <citation type="submission" date="2020-08" db="EMBL/GenBank/DDBJ databases">
        <title>A Genomic Blueprint of the Chicken Gut Microbiome.</title>
        <authorList>
            <person name="Gilroy R."/>
            <person name="Ravi A."/>
            <person name="Getino M."/>
            <person name="Pursley I."/>
            <person name="Horton D.L."/>
            <person name="Alikhan N.-F."/>
            <person name="Baker D."/>
            <person name="Gharbi K."/>
            <person name="Hall N."/>
            <person name="Watson M."/>
            <person name="Adriaenssens E.M."/>
            <person name="Foster-Nyarko E."/>
            <person name="Jarju S."/>
            <person name="Secka A."/>
            <person name="Antonio M."/>
            <person name="Oren A."/>
            <person name="Chaudhuri R."/>
            <person name="La Ragione R.M."/>
            <person name="Hildebrand F."/>
            <person name="Pallen M.J."/>
        </authorList>
    </citation>
    <scope>NUCLEOTIDE SEQUENCE [LARGE SCALE GENOMIC DNA]</scope>
    <source>
        <strain evidence="1 2">Sa1CUA4</strain>
    </source>
</reference>
<keyword evidence="2" id="KW-1185">Reference proteome</keyword>
<organism evidence="1 2">
    <name type="scientific">Microbacterium gallinarum</name>
    <dbReference type="NCBI Taxonomy" id="2762209"/>
    <lineage>
        <taxon>Bacteria</taxon>
        <taxon>Bacillati</taxon>
        <taxon>Actinomycetota</taxon>
        <taxon>Actinomycetes</taxon>
        <taxon>Micrococcales</taxon>
        <taxon>Microbacteriaceae</taxon>
        <taxon>Microbacterium</taxon>
    </lineage>
</organism>
<comment type="caution">
    <text evidence="1">The sequence shown here is derived from an EMBL/GenBank/DDBJ whole genome shotgun (WGS) entry which is preliminary data.</text>
</comment>
<gene>
    <name evidence="1" type="ORF">H9622_03310</name>
</gene>
<protein>
    <recommendedName>
        <fullName evidence="3">HTH tetR-type domain-containing protein</fullName>
    </recommendedName>
</protein>
<evidence type="ECO:0000313" key="2">
    <source>
        <dbReference type="Proteomes" id="UP000602532"/>
    </source>
</evidence>
<dbReference type="Proteomes" id="UP000602532">
    <property type="component" value="Unassembled WGS sequence"/>
</dbReference>
<evidence type="ECO:0008006" key="3">
    <source>
        <dbReference type="Google" id="ProtNLM"/>
    </source>
</evidence>
<sequence length="244" mass="26457">MLEAAVERVKSEGLLLDYANIELENLIRTAGVPRSTVFRIWPDRMAFIADLVRALFEADPGFEAGFDGETLGMLQQAFGAPAGATRSAEEKQVALRAAVRVAVAHNIVAVENSMAWRAYKTMSAALASGDAVPGGDEIRTLLGEIEDRYVDRMSALYAQLNAAVGIRMRDGVTEGDLALAIMSVIDGMADHRRINPPFVDRARRVEMGPEGPMDWHLAGLAVYGVYAAFTEERDDETATAGEEP</sequence>
<name>A0ABR8X0C1_9MICO</name>
<proteinExistence type="predicted"/>
<accession>A0ABR8X0C1</accession>